<name>A0A386KBG7_9CAUD</name>
<keyword evidence="2" id="KW-1185">Reference proteome</keyword>
<dbReference type="EMBL" id="MH746814">
    <property type="protein sequence ID" value="AYD82417.1"/>
    <property type="molecule type" value="Genomic_DNA"/>
</dbReference>
<accession>A0A386KBG7</accession>
<sequence>MKMSTQEIINYLSVNQDAWKKAALKNIDDVSAVNDLLTEDDLSTIRHNSEFFDDLFDSYKPFDEVLDNYFMLHLDIEQNSNDVMIWLQRIYS</sequence>
<proteinExistence type="predicted"/>
<gene>
    <name evidence="1" type="ORF">Aci05_148</name>
</gene>
<evidence type="ECO:0000313" key="1">
    <source>
        <dbReference type="EMBL" id="AYD82417.1"/>
    </source>
</evidence>
<reference evidence="1 2" key="1">
    <citation type="submission" date="2018-08" db="EMBL/GenBank/DDBJ databases">
        <title>Complete genome sequence of five Acinetobacter baumannii phages from Abidjan, Cote d'Ivoire.</title>
        <authorList>
            <person name="Essoh C."/>
            <person name="Vernadet J.-P."/>
            <person name="Vergnaud G."/>
            <person name="Resch G."/>
            <person name="Pourcel C."/>
        </authorList>
    </citation>
    <scope>NUCLEOTIDE SEQUENCE [LARGE SCALE GENOMIC DNA]</scope>
</reference>
<organism evidence="1 2">
    <name type="scientific">Acinetobacter phage vB_AbaM_B09_Aci05</name>
    <dbReference type="NCBI Taxonomy" id="2315458"/>
    <lineage>
        <taxon>Viruses</taxon>
        <taxon>Duplodnaviria</taxon>
        <taxon>Heunggongvirae</taxon>
        <taxon>Uroviricota</taxon>
        <taxon>Caudoviricetes</taxon>
        <taxon>Saclayvirus</taxon>
        <taxon>Saclayvirus Aci05</taxon>
    </lineage>
</organism>
<dbReference type="Proteomes" id="UP000269940">
    <property type="component" value="Segment"/>
</dbReference>
<evidence type="ECO:0000313" key="2">
    <source>
        <dbReference type="Proteomes" id="UP000269940"/>
    </source>
</evidence>
<protein>
    <submittedName>
        <fullName evidence="1">Uncharacterized protein</fullName>
    </submittedName>
</protein>